<dbReference type="PANTHER" id="PTHR15722">
    <property type="entry name" value="IFT140/172-RELATED"/>
    <property type="match status" value="1"/>
</dbReference>
<comment type="similarity">
    <text evidence="8">Belongs to the IFT172 family.</text>
</comment>
<reference evidence="10" key="1">
    <citation type="submission" date="2020-05" db="EMBL/GenBank/DDBJ databases">
        <title>Phylogenomic resolution of chytrid fungi.</title>
        <authorList>
            <person name="Stajich J.E."/>
            <person name="Amses K."/>
            <person name="Simmons R."/>
            <person name="Seto K."/>
            <person name="Myers J."/>
            <person name="Bonds A."/>
            <person name="Quandt C.A."/>
            <person name="Barry K."/>
            <person name="Liu P."/>
            <person name="Grigoriev I."/>
            <person name="Longcore J.E."/>
            <person name="James T.Y."/>
        </authorList>
    </citation>
    <scope>NUCLEOTIDE SEQUENCE</scope>
    <source>
        <strain evidence="10">JEL0318</strain>
    </source>
</reference>
<dbReference type="Gene3D" id="1.25.40.470">
    <property type="match status" value="1"/>
</dbReference>
<dbReference type="Pfam" id="PF23387">
    <property type="entry name" value="TPR_IFT80_172"/>
    <property type="match status" value="1"/>
</dbReference>
<evidence type="ECO:0000256" key="1">
    <source>
        <dbReference type="ARBA" id="ARBA00004138"/>
    </source>
</evidence>
<comment type="caution">
    <text evidence="10">The sequence shown here is derived from an EMBL/GenBank/DDBJ whole genome shotgun (WGS) entry which is preliminary data.</text>
</comment>
<keyword evidence="7" id="KW-0966">Cell projection</keyword>
<dbReference type="FunFam" id="1.25.40.470:FF:000008">
    <property type="entry name" value="Intraflagellar transport protein 172 homolog"/>
    <property type="match status" value="1"/>
</dbReference>
<comment type="subcellular location">
    <subcellularLocation>
        <location evidence="1">Cell projection</location>
        <location evidence="1">Cilium</location>
    </subcellularLocation>
</comment>
<evidence type="ECO:0000256" key="7">
    <source>
        <dbReference type="ARBA" id="ARBA00023273"/>
    </source>
</evidence>
<keyword evidence="4" id="KW-0677">Repeat</keyword>
<proteinExistence type="inferred from homology"/>
<protein>
    <recommendedName>
        <fullName evidence="9">IFT80/172/WDR35 TPR domain-containing protein</fullName>
    </recommendedName>
</protein>
<keyword evidence="11" id="KW-1185">Reference proteome</keyword>
<keyword evidence="2" id="KW-0217">Developmental protein</keyword>
<dbReference type="SUPFAM" id="SSF50978">
    <property type="entry name" value="WD40 repeat-like"/>
    <property type="match status" value="1"/>
</dbReference>
<evidence type="ECO:0000256" key="5">
    <source>
        <dbReference type="ARBA" id="ARBA00022803"/>
    </source>
</evidence>
<evidence type="ECO:0000313" key="11">
    <source>
        <dbReference type="Proteomes" id="UP001212841"/>
    </source>
</evidence>
<dbReference type="GO" id="GO:0005930">
    <property type="term" value="C:axoneme"/>
    <property type="evidence" value="ECO:0007669"/>
    <property type="project" value="TreeGrafter"/>
</dbReference>
<dbReference type="InterPro" id="IPR001680">
    <property type="entry name" value="WD40_rpt"/>
</dbReference>
<dbReference type="Pfam" id="PF00400">
    <property type="entry name" value="WD40"/>
    <property type="match status" value="1"/>
</dbReference>
<evidence type="ECO:0000313" key="10">
    <source>
        <dbReference type="EMBL" id="KAJ3047940.1"/>
    </source>
</evidence>
<evidence type="ECO:0000256" key="8">
    <source>
        <dbReference type="ARBA" id="ARBA00038130"/>
    </source>
</evidence>
<organism evidence="10 11">
    <name type="scientific">Rhizophlyctis rosea</name>
    <dbReference type="NCBI Taxonomy" id="64517"/>
    <lineage>
        <taxon>Eukaryota</taxon>
        <taxon>Fungi</taxon>
        <taxon>Fungi incertae sedis</taxon>
        <taxon>Chytridiomycota</taxon>
        <taxon>Chytridiomycota incertae sedis</taxon>
        <taxon>Chytridiomycetes</taxon>
        <taxon>Rhizophlyctidales</taxon>
        <taxon>Rhizophlyctidaceae</taxon>
        <taxon>Rhizophlyctis</taxon>
    </lineage>
</organism>
<dbReference type="Gene3D" id="2.130.10.10">
    <property type="entry name" value="YVTN repeat-like/Quinoprotein amine dehydrogenase"/>
    <property type="match status" value="2"/>
</dbReference>
<dbReference type="InterPro" id="IPR056157">
    <property type="entry name" value="TPR_IFT80_172_dom"/>
</dbReference>
<sequence length="750" mass="83008">MPLHLKTIISRPDEPIRITALAWSPNNQKLAVATSDRIIQLFDETGERKDKFGTKPGDPKAARPYTIVGLAFSPESARLAVAQSDGAVFVYKLGLEWGEKKSIVNKLIQAADISCLTWPREQPNALVFGMVDGKVRVGNLKANKAATLYQTESCVISAASSLDGTAIITGHLDGSINRFFFDDGISGASQGKFAVHKSPPFALAWGESVVAAGPDRTVVFYDGEGKVLQEFDHSRDDDEQDFTVAEFSPSGQSVVIGGFNRFHIYNHTPSTHLWTATPPKQIPNFYTTTSLSWKPDGSRLVAASSSGTLDLFDCCLRRSRYKGKFEFTYVSPSQVIVKRLSTGARIVLKSHYGYEISKVNIYKDCYLVAETGETVLMGDLGSCKLSEIPWQGSGNEKFFFENPSVCMVFNAGELSLVEYGVNEILGSCRTEFMNPHLISVRLNERKTQQDIKKVAYLVDAQTINVLDLNTGINVASVGHDVKIDWLELSGKADKLLFRDKKRQLHLVDVASGKRSTLLGFCSYVQWVPNSDVVVAQSRQNLCIWYSIDSPERVTMFPIKGEIEDIERSDGKTEVIVDEGVNTVSYTLDEGLIEFGSALDDGDYERAVALLEILEMTPETEAMWKSLSEVALRDRKLVIAQRCYAALGDVARSRYLSQINDIADSLSSDMPIESSPKILSRLSLLSKNYKQAETILLDAGQVEECMAMYQGMHKWDLSIKVAEGRGHPQLEGLKGNYARWLVESGQEERAG</sequence>
<dbReference type="GO" id="GO:0042073">
    <property type="term" value="P:intraciliary transport"/>
    <property type="evidence" value="ECO:0007669"/>
    <property type="project" value="TreeGrafter"/>
</dbReference>
<dbReference type="Proteomes" id="UP001212841">
    <property type="component" value="Unassembled WGS sequence"/>
</dbReference>
<evidence type="ECO:0000259" key="9">
    <source>
        <dbReference type="Pfam" id="PF23387"/>
    </source>
</evidence>
<dbReference type="SUPFAM" id="SSF50969">
    <property type="entry name" value="YVTN repeat-like/Quinoprotein amine dehydrogenase"/>
    <property type="match status" value="1"/>
</dbReference>
<keyword evidence="6" id="KW-0969">Cilium</keyword>
<dbReference type="AlphaFoldDB" id="A0AAD5WZF6"/>
<name>A0AAD5WZF6_9FUNG</name>
<dbReference type="GO" id="GO:0030992">
    <property type="term" value="C:intraciliary transport particle B"/>
    <property type="evidence" value="ECO:0007669"/>
    <property type="project" value="TreeGrafter"/>
</dbReference>
<gene>
    <name evidence="10" type="ORF">HK097_011024</name>
</gene>
<keyword evidence="5" id="KW-0802">TPR repeat</keyword>
<dbReference type="InterPro" id="IPR011044">
    <property type="entry name" value="Quino_amine_DH_bsu"/>
</dbReference>
<evidence type="ECO:0000256" key="2">
    <source>
        <dbReference type="ARBA" id="ARBA00022473"/>
    </source>
</evidence>
<dbReference type="EMBL" id="JADGJD010000874">
    <property type="protein sequence ID" value="KAJ3047940.1"/>
    <property type="molecule type" value="Genomic_DNA"/>
</dbReference>
<dbReference type="GO" id="GO:0036064">
    <property type="term" value="C:ciliary basal body"/>
    <property type="evidence" value="ECO:0007669"/>
    <property type="project" value="TreeGrafter"/>
</dbReference>
<evidence type="ECO:0000256" key="3">
    <source>
        <dbReference type="ARBA" id="ARBA00022574"/>
    </source>
</evidence>
<evidence type="ECO:0000256" key="6">
    <source>
        <dbReference type="ARBA" id="ARBA00023069"/>
    </source>
</evidence>
<accession>A0AAD5WZF6</accession>
<dbReference type="InterPro" id="IPR036322">
    <property type="entry name" value="WD40_repeat_dom_sf"/>
</dbReference>
<dbReference type="SMART" id="SM00320">
    <property type="entry name" value="WD40"/>
    <property type="match status" value="7"/>
</dbReference>
<dbReference type="InterPro" id="IPR015943">
    <property type="entry name" value="WD40/YVTN_repeat-like_dom_sf"/>
</dbReference>
<dbReference type="PANTHER" id="PTHR15722:SF2">
    <property type="entry name" value="INTRAFLAGELLAR TRANSPORT PROTEIN 172 HOMOLOG"/>
    <property type="match status" value="1"/>
</dbReference>
<keyword evidence="3" id="KW-0853">WD repeat</keyword>
<feature type="non-terminal residue" evidence="10">
    <location>
        <position position="1"/>
    </location>
</feature>
<evidence type="ECO:0000256" key="4">
    <source>
        <dbReference type="ARBA" id="ARBA00022737"/>
    </source>
</evidence>
<feature type="domain" description="IFT80/172/WDR35 TPR" evidence="9">
    <location>
        <begin position="622"/>
        <end position="722"/>
    </location>
</feature>